<evidence type="ECO:0000256" key="9">
    <source>
        <dbReference type="ARBA" id="ARBA00022989"/>
    </source>
</evidence>
<evidence type="ECO:0000256" key="1">
    <source>
        <dbReference type="ARBA" id="ARBA00004477"/>
    </source>
</evidence>
<evidence type="ECO:0000256" key="3">
    <source>
        <dbReference type="ARBA" id="ARBA00011964"/>
    </source>
</evidence>
<evidence type="ECO:0000256" key="12">
    <source>
        <dbReference type="ARBA" id="ARBA00049506"/>
    </source>
</evidence>
<feature type="transmembrane region" description="Helical" evidence="14">
    <location>
        <begin position="184"/>
        <end position="207"/>
    </location>
</feature>
<evidence type="ECO:0000256" key="2">
    <source>
        <dbReference type="ARBA" id="ARBA00004922"/>
    </source>
</evidence>
<comment type="subcellular location">
    <subcellularLocation>
        <location evidence="1 14">Endoplasmic reticulum membrane</location>
        <topology evidence="1 14">Multi-pass membrane protein</topology>
    </subcellularLocation>
</comment>
<feature type="transmembrane region" description="Helical" evidence="14">
    <location>
        <begin position="106"/>
        <end position="128"/>
    </location>
</feature>
<comment type="similarity">
    <text evidence="13">Belongs to the glycosyltransferase ALG3 family.</text>
</comment>
<dbReference type="UniPathway" id="UPA00378"/>
<name>A0A2C5ZE06_9HYPO</name>
<feature type="transmembrane region" description="Helical" evidence="14">
    <location>
        <begin position="353"/>
        <end position="376"/>
    </location>
</feature>
<gene>
    <name evidence="15" type="ORF">CDD82_1963</name>
</gene>
<keyword evidence="16" id="KW-1185">Reference proteome</keyword>
<dbReference type="AlphaFoldDB" id="A0A2C5ZE06"/>
<dbReference type="PANTHER" id="PTHR12646">
    <property type="entry name" value="NOT56 - RELATED"/>
    <property type="match status" value="1"/>
</dbReference>
<dbReference type="Proteomes" id="UP000224854">
    <property type="component" value="Unassembled WGS sequence"/>
</dbReference>
<keyword evidence="6 14" id="KW-0808">Transferase</keyword>
<comment type="function">
    <text evidence="11 14">Dol-P-Man:Man(5)GlcNAc(2)-PP-Dol alpha-1,3-mannosyltransferase that operates in the biosynthetic pathway of dolichol-linked oligosaccharides, the glycan precursors employed in protein asparagine (N)-glycosylation. The assembly of dolichol-linked oligosaccharides begins on the cytosolic side of the endoplasmic reticulum membrane and finishes in its lumen. The sequential addition of sugars to dolichol pyrophosphate produces dolichol-linked oligosaccharides containing fourteen sugars, including two GlcNAcs, nine mannoses and three glucoses. Once assembled, the oligosaccharide is transferred from the lipid to nascent proteins by oligosaccharyltransferases. In the lumen of the endoplasmic reticulum, adds the first dolichyl beta-D-mannosyl phosphate derived mannose in an alpha-1,3 linkage to Man(5)GlcNAc(2)-PP-dolichol to produce Man(6)GlcNAc(2)-PP-dolichol.</text>
</comment>
<protein>
    <recommendedName>
        <fullName evidence="4 14">Dol-P-Man:Man(5)GlcNAc(2)-PP-Dol alpha-1,3-mannosyltransferase</fullName>
        <ecNumber evidence="3 14">2.4.1.258</ecNumber>
    </recommendedName>
    <alternativeName>
        <fullName evidence="14">Dol-P-Man-dependent alpha(1-3)-mannosyltransferase</fullName>
    </alternativeName>
</protein>
<dbReference type="EMBL" id="NJEU01000164">
    <property type="protein sequence ID" value="PHH80135.1"/>
    <property type="molecule type" value="Genomic_DNA"/>
</dbReference>
<evidence type="ECO:0000256" key="4">
    <source>
        <dbReference type="ARBA" id="ARBA00015561"/>
    </source>
</evidence>
<evidence type="ECO:0000256" key="14">
    <source>
        <dbReference type="RuleBase" id="RU364047"/>
    </source>
</evidence>
<organism evidence="15 16">
    <name type="scientific">Ophiocordyceps australis</name>
    <dbReference type="NCBI Taxonomy" id="1399860"/>
    <lineage>
        <taxon>Eukaryota</taxon>
        <taxon>Fungi</taxon>
        <taxon>Dikarya</taxon>
        <taxon>Ascomycota</taxon>
        <taxon>Pezizomycotina</taxon>
        <taxon>Sordariomycetes</taxon>
        <taxon>Hypocreomycetidae</taxon>
        <taxon>Hypocreales</taxon>
        <taxon>Ophiocordycipitaceae</taxon>
        <taxon>Ophiocordyceps</taxon>
    </lineage>
</organism>
<comment type="catalytic activity">
    <reaction evidence="12 14">
        <text>an alpha-D-Man-(1-&gt;2)-alpha-D-Man-(1-&gt;2)-alpha-D-Man-(1-&gt;3)-[alpha-D-Man-(1-&gt;6)]-beta-D-Man-(1-&gt;4)-beta-D-GlcNAc-(1-&gt;4)-alpha-D-GlcNAc-diphospho-di-trans,poly-cis-dolichol + a di-trans,poly-cis-dolichyl beta-D-mannosyl phosphate = an alpha-D-Man-(1-&gt;2)-alpha-D-Man-(1-&gt;2)-alpha-D-Man-(1-&gt;3)-[alpha-D-Man-(1-&gt;3)-alpha-D-Man-(1-&gt;6)]-beta-D-Man-(1-&gt;4)-beta-D-GlcNAc-(1-&gt;4)-alpha-D-GlcNAc-diphospho-di-trans,poly-cis-dolichol + a di-trans,poly-cis-dolichyl phosphate + H(+)</text>
        <dbReference type="Rhea" id="RHEA:29527"/>
        <dbReference type="Rhea" id="RHEA-COMP:19498"/>
        <dbReference type="Rhea" id="RHEA-COMP:19501"/>
        <dbReference type="Rhea" id="RHEA-COMP:19516"/>
        <dbReference type="Rhea" id="RHEA-COMP:19517"/>
        <dbReference type="ChEBI" id="CHEBI:15378"/>
        <dbReference type="ChEBI" id="CHEBI:57683"/>
        <dbReference type="ChEBI" id="CHEBI:58211"/>
        <dbReference type="ChEBI" id="CHEBI:132515"/>
        <dbReference type="ChEBI" id="CHEBI:132516"/>
        <dbReference type="EC" id="2.4.1.258"/>
    </reaction>
    <physiologicalReaction direction="left-to-right" evidence="12 14">
        <dbReference type="Rhea" id="RHEA:29528"/>
    </physiologicalReaction>
</comment>
<evidence type="ECO:0000256" key="10">
    <source>
        <dbReference type="ARBA" id="ARBA00023136"/>
    </source>
</evidence>
<dbReference type="GO" id="GO:0052925">
    <property type="term" value="F:dol-P-Man:Man(5)GlcNAc(2)-PP-Dol alpha-1,3-mannosyltransferase activity"/>
    <property type="evidence" value="ECO:0007669"/>
    <property type="project" value="UniProtKB-EC"/>
</dbReference>
<sequence length="432" mass="48960">MPPPEASPFTRPWSFALQVANGQNPISRLLSPALWLVDAALCCLIICKVPYTEIDWVAYMDQVAQFVSGERDYTKIEGATGPLVYPAAHVYTYTGLYYLTNHGKNILLAQSLFAVVYLATLALVLLCYRKADAPPYILPLLVLSKRLHSIFVLRCFNDCFAVFFLWLAIFLFQRRCWTAASLAYSWGLGIKMSLLLPLPAVGVVVLLGRGFYGGLRLASLMTQVQLAIASPFLSRNWRGYLGRAFELSRQFKFEWTVNWRIMGESMFLSHSFSTTLLLLHVAVLCVFLEKRWMRPAGRPLSALVPAMLRFKAPLCPEQELRVTRLLTPDYIMTTILSANVIGLLFARSLHYQFYAYLCWSTPFLLWRALPHPLFVFPLWLAQEWAWNVFPSTHTSSMTVVSVLLITVGAAFFGTWDTDEGRQGKKGVQVKVK</sequence>
<accession>A0A2C5ZE06</accession>
<comment type="pathway">
    <text evidence="2 14">Protein modification; protein glycosylation.</text>
</comment>
<evidence type="ECO:0000256" key="11">
    <source>
        <dbReference type="ARBA" id="ARBA00044743"/>
    </source>
</evidence>
<dbReference type="Pfam" id="PF05208">
    <property type="entry name" value="ALG3"/>
    <property type="match status" value="1"/>
</dbReference>
<feature type="transmembrane region" description="Helical" evidence="14">
    <location>
        <begin position="149"/>
        <end position="172"/>
    </location>
</feature>
<dbReference type="GO" id="GO:0005789">
    <property type="term" value="C:endoplasmic reticulum membrane"/>
    <property type="evidence" value="ECO:0007669"/>
    <property type="project" value="UniProtKB-SubCell"/>
</dbReference>
<evidence type="ECO:0000256" key="8">
    <source>
        <dbReference type="ARBA" id="ARBA00022824"/>
    </source>
</evidence>
<evidence type="ECO:0000256" key="7">
    <source>
        <dbReference type="ARBA" id="ARBA00022692"/>
    </source>
</evidence>
<keyword evidence="9 14" id="KW-1133">Transmembrane helix</keyword>
<dbReference type="EC" id="2.4.1.258" evidence="3 14"/>
<proteinExistence type="inferred from homology"/>
<evidence type="ECO:0000313" key="15">
    <source>
        <dbReference type="EMBL" id="PHH80135.1"/>
    </source>
</evidence>
<dbReference type="OrthoDB" id="20028at2759"/>
<feature type="transmembrane region" description="Helical" evidence="14">
    <location>
        <begin position="396"/>
        <end position="415"/>
    </location>
</feature>
<reference evidence="15 16" key="1">
    <citation type="submission" date="2017-06" db="EMBL/GenBank/DDBJ databases">
        <title>Ant-infecting Ophiocordyceps genomes reveal a high diversity of potential behavioral manipulation genes and a possible major role for enterotoxins.</title>
        <authorList>
            <person name="De Bekker C."/>
            <person name="Evans H.C."/>
            <person name="Brachmann A."/>
            <person name="Hughes D.P."/>
        </authorList>
    </citation>
    <scope>NUCLEOTIDE SEQUENCE [LARGE SCALE GENOMIC DNA]</scope>
    <source>
        <strain evidence="15 16">1348a</strain>
    </source>
</reference>
<evidence type="ECO:0000313" key="16">
    <source>
        <dbReference type="Proteomes" id="UP000224854"/>
    </source>
</evidence>
<keyword evidence="10 14" id="KW-0472">Membrane</keyword>
<keyword evidence="5 14" id="KW-0328">Glycosyltransferase</keyword>
<evidence type="ECO:0000256" key="6">
    <source>
        <dbReference type="ARBA" id="ARBA00022679"/>
    </source>
</evidence>
<dbReference type="InterPro" id="IPR007873">
    <property type="entry name" value="Glycosyltransferase_ALG3"/>
</dbReference>
<dbReference type="PANTHER" id="PTHR12646:SF0">
    <property type="entry name" value="DOL-P-MAN:MAN(5)GLCNAC(2)-PP-DOL ALPHA-1,3-MANNOSYLTRANSFERASE"/>
    <property type="match status" value="1"/>
</dbReference>
<keyword evidence="7 14" id="KW-0812">Transmembrane</keyword>
<feature type="transmembrane region" description="Helical" evidence="14">
    <location>
        <begin position="267"/>
        <end position="288"/>
    </location>
</feature>
<evidence type="ECO:0000256" key="5">
    <source>
        <dbReference type="ARBA" id="ARBA00022676"/>
    </source>
</evidence>
<evidence type="ECO:0000256" key="13">
    <source>
        <dbReference type="ARBA" id="ARBA00093457"/>
    </source>
</evidence>
<keyword evidence="8 14" id="KW-0256">Endoplasmic reticulum</keyword>
<comment type="caution">
    <text evidence="15">The sequence shown here is derived from an EMBL/GenBank/DDBJ whole genome shotgun (WGS) entry which is preliminary data.</text>
</comment>